<comment type="caution">
    <text evidence="1">The sequence shown here is derived from an EMBL/GenBank/DDBJ whole genome shotgun (WGS) entry which is preliminary data.</text>
</comment>
<protein>
    <submittedName>
        <fullName evidence="1">Metallophosphoesterase family protein</fullName>
    </submittedName>
</protein>
<reference evidence="2" key="1">
    <citation type="journal article" date="2019" name="Int. J. Syst. Evol. Microbiol.">
        <title>The Global Catalogue of Microorganisms (GCM) 10K type strain sequencing project: providing services to taxonomists for standard genome sequencing and annotation.</title>
        <authorList>
            <consortium name="The Broad Institute Genomics Platform"/>
            <consortium name="The Broad Institute Genome Sequencing Center for Infectious Disease"/>
            <person name="Wu L."/>
            <person name="Ma J."/>
        </authorList>
    </citation>
    <scope>NUCLEOTIDE SEQUENCE [LARGE SCALE GENOMIC DNA]</scope>
    <source>
        <strain evidence="2">CGMCC 1.15772</strain>
    </source>
</reference>
<dbReference type="InterPro" id="IPR029052">
    <property type="entry name" value="Metallo-depent_PP-like"/>
</dbReference>
<dbReference type="Gene3D" id="3.60.21.10">
    <property type="match status" value="1"/>
</dbReference>
<dbReference type="SUPFAM" id="SSF56300">
    <property type="entry name" value="Metallo-dependent phosphatases"/>
    <property type="match status" value="1"/>
</dbReference>
<dbReference type="RefSeq" id="WP_380081689.1">
    <property type="nucleotide sequence ID" value="NZ_JBHSWD010000001.1"/>
</dbReference>
<name>A0ABW1Y8L9_9DEIO</name>
<evidence type="ECO:0000313" key="2">
    <source>
        <dbReference type="Proteomes" id="UP001596297"/>
    </source>
</evidence>
<gene>
    <name evidence="1" type="ORF">ACFP81_00520</name>
</gene>
<sequence length="195" mass="21122">MVCRPLWGATAWSAEQLAAAGLLELPSRWPLSERLTLPGLPTVLIAHGTPDHYREGLSDRMPQQRVQAIAAAAGASILVGSHIHRPVQATVGGVQVLNTGAVGVSADGDPRAAYLLLEAGVTGEWQATLRRVDYDRAAVLRRFETSGYLAAGLSAEIFRAELQTARSLYTPYWEWTASEGLGRTRATWEAFLQQT</sequence>
<keyword evidence="2" id="KW-1185">Reference proteome</keyword>
<evidence type="ECO:0000313" key="1">
    <source>
        <dbReference type="EMBL" id="MFC6590671.1"/>
    </source>
</evidence>
<proteinExistence type="predicted"/>
<accession>A0ABW1Y8L9</accession>
<dbReference type="Proteomes" id="UP001596297">
    <property type="component" value="Unassembled WGS sequence"/>
</dbReference>
<dbReference type="EMBL" id="JBHSWD010000001">
    <property type="protein sequence ID" value="MFC6590671.1"/>
    <property type="molecule type" value="Genomic_DNA"/>
</dbReference>
<organism evidence="1 2">
    <name type="scientific">Deinococcus lacus</name>
    <dbReference type="NCBI Taxonomy" id="392561"/>
    <lineage>
        <taxon>Bacteria</taxon>
        <taxon>Thermotogati</taxon>
        <taxon>Deinococcota</taxon>
        <taxon>Deinococci</taxon>
        <taxon>Deinococcales</taxon>
        <taxon>Deinococcaceae</taxon>
        <taxon>Deinococcus</taxon>
    </lineage>
</organism>